<feature type="transmembrane region" description="Helical" evidence="6">
    <location>
        <begin position="84"/>
        <end position="106"/>
    </location>
</feature>
<dbReference type="InterPro" id="IPR005538">
    <property type="entry name" value="LrgA/CidA"/>
</dbReference>
<dbReference type="Proteomes" id="UP000187495">
    <property type="component" value="Unassembled WGS sequence"/>
</dbReference>
<evidence type="ECO:0000313" key="7">
    <source>
        <dbReference type="EMBL" id="SIR94955.1"/>
    </source>
</evidence>
<reference evidence="8" key="1">
    <citation type="submission" date="2017-01" db="EMBL/GenBank/DDBJ databases">
        <authorList>
            <person name="Varghese N."/>
            <person name="Submissions S."/>
        </authorList>
    </citation>
    <scope>NUCLEOTIDE SEQUENCE [LARGE SCALE GENOMIC DNA]</scope>
    <source>
        <strain evidence="8">DSM 21768</strain>
    </source>
</reference>
<evidence type="ECO:0000256" key="3">
    <source>
        <dbReference type="ARBA" id="ARBA00022692"/>
    </source>
</evidence>
<proteinExistence type="predicted"/>
<comment type="subcellular location">
    <subcellularLocation>
        <location evidence="1">Cell membrane</location>
        <topology evidence="1">Multi-pass membrane protein</topology>
    </subcellularLocation>
</comment>
<feature type="transmembrane region" description="Helical" evidence="6">
    <location>
        <begin position="58"/>
        <end position="78"/>
    </location>
</feature>
<organism evidence="7 8">
    <name type="scientific">Moraxella cuniculi DSM 21768</name>
    <dbReference type="NCBI Taxonomy" id="1122245"/>
    <lineage>
        <taxon>Bacteria</taxon>
        <taxon>Pseudomonadati</taxon>
        <taxon>Pseudomonadota</taxon>
        <taxon>Gammaproteobacteria</taxon>
        <taxon>Moraxellales</taxon>
        <taxon>Moraxellaceae</taxon>
        <taxon>Moraxella</taxon>
    </lineage>
</organism>
<gene>
    <name evidence="7" type="ORF">SAMN02745664_10975</name>
</gene>
<dbReference type="AlphaFoldDB" id="A0A1N7F401"/>
<evidence type="ECO:0000256" key="5">
    <source>
        <dbReference type="ARBA" id="ARBA00023136"/>
    </source>
</evidence>
<protein>
    <submittedName>
        <fullName evidence="7">Holin-like protein</fullName>
    </submittedName>
</protein>
<keyword evidence="3 6" id="KW-0812">Transmembrane</keyword>
<keyword evidence="5 6" id="KW-0472">Membrane</keyword>
<dbReference type="PANTHER" id="PTHR33931">
    <property type="entry name" value="HOLIN-LIKE PROTEIN CIDA-RELATED"/>
    <property type="match status" value="1"/>
</dbReference>
<keyword evidence="2" id="KW-1003">Cell membrane</keyword>
<dbReference type="STRING" id="34061.B0189_07525"/>
<sequence>MLLKGILVIFACLFVGQVFIAWTNLPLPPSVIGLLLLFLALQFGLVKLSTVEKLAKVMLDYLVLLVIPACISIMQYLQIIRDDLWVLLVGVFVSTVLVLLSSAYSYGWLRRLQKRQLADKVSKSGFYE</sequence>
<evidence type="ECO:0000256" key="1">
    <source>
        <dbReference type="ARBA" id="ARBA00004651"/>
    </source>
</evidence>
<evidence type="ECO:0000256" key="2">
    <source>
        <dbReference type="ARBA" id="ARBA00022475"/>
    </source>
</evidence>
<evidence type="ECO:0000256" key="6">
    <source>
        <dbReference type="SAM" id="Phobius"/>
    </source>
</evidence>
<evidence type="ECO:0000256" key="4">
    <source>
        <dbReference type="ARBA" id="ARBA00022989"/>
    </source>
</evidence>
<dbReference type="PANTHER" id="PTHR33931:SF5">
    <property type="entry name" value="UPF0299 MEMBRANE PROTEIN YOHJ"/>
    <property type="match status" value="1"/>
</dbReference>
<feature type="transmembrane region" description="Helical" evidence="6">
    <location>
        <begin position="30"/>
        <end position="46"/>
    </location>
</feature>
<keyword evidence="8" id="KW-1185">Reference proteome</keyword>
<dbReference type="EMBL" id="FTNU01000009">
    <property type="protein sequence ID" value="SIR94955.1"/>
    <property type="molecule type" value="Genomic_DNA"/>
</dbReference>
<keyword evidence="4 6" id="KW-1133">Transmembrane helix</keyword>
<dbReference type="RefSeq" id="WP_076555429.1">
    <property type="nucleotide sequence ID" value="NZ_FTNU01000009.1"/>
</dbReference>
<evidence type="ECO:0000313" key="8">
    <source>
        <dbReference type="Proteomes" id="UP000187495"/>
    </source>
</evidence>
<dbReference type="Pfam" id="PF03788">
    <property type="entry name" value="LrgA"/>
    <property type="match status" value="1"/>
</dbReference>
<name>A0A1N7F401_9GAMM</name>
<dbReference type="GO" id="GO:0005886">
    <property type="term" value="C:plasma membrane"/>
    <property type="evidence" value="ECO:0007669"/>
    <property type="project" value="UniProtKB-SubCell"/>
</dbReference>
<accession>A0A1N7F401</accession>